<dbReference type="Gene3D" id="4.10.860.10">
    <property type="entry name" value="UVR domain"/>
    <property type="match status" value="1"/>
</dbReference>
<dbReference type="PROSITE" id="PS50165">
    <property type="entry name" value="UVRC"/>
    <property type="match status" value="1"/>
</dbReference>
<dbReference type="SUPFAM" id="SSF82771">
    <property type="entry name" value="GIY-YIG endonuclease"/>
    <property type="match status" value="1"/>
</dbReference>
<dbReference type="Gene3D" id="1.10.150.20">
    <property type="entry name" value="5' to 3' exonuclease, C-terminal subdomain"/>
    <property type="match status" value="1"/>
</dbReference>
<reference evidence="13" key="1">
    <citation type="submission" date="2016-10" db="EMBL/GenBank/DDBJ databases">
        <authorList>
            <person name="Varghese N."/>
        </authorList>
    </citation>
    <scope>NUCLEOTIDE SEQUENCE [LARGE SCALE GENOMIC DNA]</scope>
    <source>
        <strain evidence="13">DSM 20406</strain>
    </source>
</reference>
<evidence type="ECO:0000256" key="1">
    <source>
        <dbReference type="ARBA" id="ARBA00022490"/>
    </source>
</evidence>
<comment type="subunit">
    <text evidence="7">Interacts with UvrB in an incision complex.</text>
</comment>
<keyword evidence="1 7" id="KW-0963">Cytoplasm</keyword>
<name>A0A1H6XDT4_9FIRM</name>
<proteinExistence type="inferred from homology"/>
<evidence type="ECO:0000256" key="6">
    <source>
        <dbReference type="ARBA" id="ARBA00023236"/>
    </source>
</evidence>
<evidence type="ECO:0000256" key="2">
    <source>
        <dbReference type="ARBA" id="ARBA00022763"/>
    </source>
</evidence>
<sequence>MLILNKNLEYIKKKLALLPLSPGCYLMKNKEGKIIYVGKARKLKNRVSSYFTGAHNYKTTKLVENIWDFDYIVVGSEKEALLLEINLIKDYAPEYNIMFMDGTFYPYIQLTDEEHPRLKIVRNAKDKKAKHFGPYPDAGAARSTFKLLNKLFPLRKCNHIPNKPCLYYSLGQCLGPCIHEGLEEQEAEIRKEVISFMNGHTKEKIDELTSKMEEASAALNFEQALEYRDLIQSIQYVTGKQSIDSNNKENRDILGYYIDKGYISLQLFFMRSGKLLSHEFNLVPVSDDYQEDLVTFLVSYYQENTPPKELLVPNDLDIELISQIIETNILQPQRGQKKALVDMAIKNAKEALEKKFLLKQQNEAKTIGAIEELGRLLSIPTPHYIELYDNSNIQGAYAVAGMVVFKDGKPSKKDYRRFKIKTVEGPDDYASMKEVIYRRYYRQLVEGQKMADMIIVDGGLGQIKVAKEVIESLHVDVHICGLAKDDKHSTAMLIDGNGQQVEIDPKSQLFFLLTRMQDEVHRYAISFHRQVRSKSLFASLLDEVDGIGETRKRKLLNKFKSVKKMREASVEELAEVVPKNVATDLYEVLHRQDTLDVKDDNQ</sequence>
<evidence type="ECO:0000313" key="12">
    <source>
        <dbReference type="EMBL" id="SEJ23012.1"/>
    </source>
</evidence>
<dbReference type="InterPro" id="IPR001943">
    <property type="entry name" value="UVR_dom"/>
</dbReference>
<evidence type="ECO:0000259" key="10">
    <source>
        <dbReference type="PROSITE" id="PS50164"/>
    </source>
</evidence>
<evidence type="ECO:0000313" key="13">
    <source>
        <dbReference type="Proteomes" id="UP000183028"/>
    </source>
</evidence>
<dbReference type="InterPro" id="IPR038476">
    <property type="entry name" value="UvrC_RNase_H_dom_sf"/>
</dbReference>
<dbReference type="AlphaFoldDB" id="A0A1H6XDT4"/>
<dbReference type="FunFam" id="3.40.1440.10:FF:000001">
    <property type="entry name" value="UvrABC system protein C"/>
    <property type="match status" value="1"/>
</dbReference>
<dbReference type="Gene3D" id="3.30.420.340">
    <property type="entry name" value="UvrC, RNAse H endonuclease domain"/>
    <property type="match status" value="1"/>
</dbReference>
<keyword evidence="2 7" id="KW-0227">DNA damage</keyword>
<dbReference type="InterPro" id="IPR047296">
    <property type="entry name" value="GIY-YIG_UvrC_Cho"/>
</dbReference>
<keyword evidence="3 7" id="KW-0228">DNA excision</keyword>
<dbReference type="PROSITE" id="PS50151">
    <property type="entry name" value="UVR"/>
    <property type="match status" value="1"/>
</dbReference>
<feature type="domain" description="GIY-YIG" evidence="10">
    <location>
        <begin position="20"/>
        <end position="97"/>
    </location>
</feature>
<dbReference type="GO" id="GO:0003677">
    <property type="term" value="F:DNA binding"/>
    <property type="evidence" value="ECO:0007669"/>
    <property type="project" value="UniProtKB-UniRule"/>
</dbReference>
<dbReference type="InterPro" id="IPR001162">
    <property type="entry name" value="UvrC_RNase_H_dom"/>
</dbReference>
<dbReference type="InterPro" id="IPR036876">
    <property type="entry name" value="UVR_dom_sf"/>
</dbReference>
<dbReference type="FunFam" id="3.30.420.340:FF:000002">
    <property type="entry name" value="UvrABC system protein C"/>
    <property type="match status" value="1"/>
</dbReference>
<dbReference type="eggNOG" id="COG0322">
    <property type="taxonomic scope" value="Bacteria"/>
</dbReference>
<comment type="similarity">
    <text evidence="7">Belongs to the UvrC family.</text>
</comment>
<dbReference type="GO" id="GO:0009432">
    <property type="term" value="P:SOS response"/>
    <property type="evidence" value="ECO:0007669"/>
    <property type="project" value="UniProtKB-UniRule"/>
</dbReference>
<dbReference type="InterPro" id="IPR010994">
    <property type="entry name" value="RuvA_2-like"/>
</dbReference>
<dbReference type="Pfam" id="PF02151">
    <property type="entry name" value="UVR"/>
    <property type="match status" value="1"/>
</dbReference>
<dbReference type="GO" id="GO:0005737">
    <property type="term" value="C:cytoplasm"/>
    <property type="evidence" value="ECO:0007669"/>
    <property type="project" value="UniProtKB-SubCell"/>
</dbReference>
<comment type="function">
    <text evidence="7">The UvrABC repair system catalyzes the recognition and processing of DNA lesions. UvrC both incises the 5' and 3' sides of the lesion. The N-terminal half is responsible for the 3' incision and the C-terminal half is responsible for the 5' incision.</text>
</comment>
<keyword evidence="13" id="KW-1185">Reference proteome</keyword>
<keyword evidence="5 7" id="KW-0234">DNA repair</keyword>
<dbReference type="GO" id="GO:0006289">
    <property type="term" value="P:nucleotide-excision repair"/>
    <property type="evidence" value="ECO:0007669"/>
    <property type="project" value="UniProtKB-UniRule"/>
</dbReference>
<gene>
    <name evidence="7" type="primary">uvrC</name>
    <name evidence="12" type="ORF">SAMN04487834_10795</name>
</gene>
<evidence type="ECO:0000256" key="3">
    <source>
        <dbReference type="ARBA" id="ARBA00022769"/>
    </source>
</evidence>
<evidence type="ECO:0000259" key="11">
    <source>
        <dbReference type="PROSITE" id="PS50165"/>
    </source>
</evidence>
<dbReference type="STRING" id="322505.SAMN04487836_14114"/>
<dbReference type="Proteomes" id="UP000183028">
    <property type="component" value="Unassembled WGS sequence"/>
</dbReference>
<dbReference type="PANTHER" id="PTHR30562">
    <property type="entry name" value="UVRC/OXIDOREDUCTASE"/>
    <property type="match status" value="1"/>
</dbReference>
<dbReference type="InterPro" id="IPR050066">
    <property type="entry name" value="UvrABC_protein_C"/>
</dbReference>
<dbReference type="HAMAP" id="MF_00203">
    <property type="entry name" value="UvrC"/>
    <property type="match status" value="1"/>
</dbReference>
<dbReference type="PANTHER" id="PTHR30562:SF1">
    <property type="entry name" value="UVRABC SYSTEM PROTEIN C"/>
    <property type="match status" value="1"/>
</dbReference>
<dbReference type="GO" id="GO:0009381">
    <property type="term" value="F:excinuclease ABC activity"/>
    <property type="evidence" value="ECO:0007669"/>
    <property type="project" value="UniProtKB-UniRule"/>
</dbReference>
<evidence type="ECO:0000256" key="7">
    <source>
        <dbReference type="HAMAP-Rule" id="MF_00203"/>
    </source>
</evidence>
<keyword evidence="4 7" id="KW-0267">Excision nuclease</keyword>
<evidence type="ECO:0000256" key="8">
    <source>
        <dbReference type="SAM" id="Coils"/>
    </source>
</evidence>
<evidence type="ECO:0000259" key="9">
    <source>
        <dbReference type="PROSITE" id="PS50151"/>
    </source>
</evidence>
<dbReference type="InterPro" id="IPR000305">
    <property type="entry name" value="GIY-YIG_endonuc"/>
</dbReference>
<dbReference type="InterPro" id="IPR035901">
    <property type="entry name" value="GIY-YIG_endonuc_sf"/>
</dbReference>
<organism evidence="12 13">
    <name type="scientific">Sharpea azabuensis</name>
    <dbReference type="NCBI Taxonomy" id="322505"/>
    <lineage>
        <taxon>Bacteria</taxon>
        <taxon>Bacillati</taxon>
        <taxon>Bacillota</taxon>
        <taxon>Erysipelotrichia</taxon>
        <taxon>Erysipelotrichales</taxon>
        <taxon>Coprobacillaceae</taxon>
        <taxon>Sharpea</taxon>
    </lineage>
</organism>
<dbReference type="Pfam" id="PF01541">
    <property type="entry name" value="GIY-YIG"/>
    <property type="match status" value="1"/>
</dbReference>
<feature type="domain" description="UVR" evidence="9">
    <location>
        <begin position="202"/>
        <end position="237"/>
    </location>
</feature>
<dbReference type="Pfam" id="PF08459">
    <property type="entry name" value="UvrC_RNaseH_dom"/>
    <property type="match status" value="1"/>
</dbReference>
<feature type="domain" description="UvrC family homology region profile" evidence="11">
    <location>
        <begin position="253"/>
        <end position="470"/>
    </location>
</feature>
<dbReference type="InterPro" id="IPR004791">
    <property type="entry name" value="UvrC"/>
</dbReference>
<evidence type="ECO:0000256" key="4">
    <source>
        <dbReference type="ARBA" id="ARBA00022881"/>
    </source>
</evidence>
<dbReference type="GO" id="GO:0009380">
    <property type="term" value="C:excinuclease repair complex"/>
    <property type="evidence" value="ECO:0007669"/>
    <property type="project" value="InterPro"/>
</dbReference>
<keyword evidence="8" id="KW-0175">Coiled coil</keyword>
<dbReference type="SUPFAM" id="SSF47781">
    <property type="entry name" value="RuvA domain 2-like"/>
    <property type="match status" value="1"/>
</dbReference>
<protein>
    <recommendedName>
        <fullName evidence="7">UvrABC system protein C</fullName>
        <shortName evidence="7">Protein UvrC</shortName>
    </recommendedName>
    <alternativeName>
        <fullName evidence="7">Excinuclease ABC subunit C</fullName>
    </alternativeName>
</protein>
<evidence type="ECO:0000256" key="5">
    <source>
        <dbReference type="ARBA" id="ARBA00023204"/>
    </source>
</evidence>
<dbReference type="Pfam" id="PF22920">
    <property type="entry name" value="UvrC_RNaseH"/>
    <property type="match status" value="1"/>
</dbReference>
<dbReference type="PROSITE" id="PS50164">
    <property type="entry name" value="GIY_YIG"/>
    <property type="match status" value="1"/>
</dbReference>
<accession>A0A1H6XDT4</accession>
<dbReference type="CDD" id="cd10434">
    <property type="entry name" value="GIY-YIG_UvrC_Cho"/>
    <property type="match status" value="1"/>
</dbReference>
<dbReference type="Gene3D" id="3.40.1440.10">
    <property type="entry name" value="GIY-YIG endonuclease"/>
    <property type="match status" value="1"/>
</dbReference>
<dbReference type="SMART" id="SM00465">
    <property type="entry name" value="GIYc"/>
    <property type="match status" value="1"/>
</dbReference>
<feature type="coiled-coil region" evidence="8">
    <location>
        <begin position="198"/>
        <end position="225"/>
    </location>
</feature>
<dbReference type="NCBIfam" id="TIGR00194">
    <property type="entry name" value="uvrC"/>
    <property type="match status" value="1"/>
</dbReference>
<dbReference type="SUPFAM" id="SSF46600">
    <property type="entry name" value="C-terminal UvrC-binding domain of UvrB"/>
    <property type="match status" value="1"/>
</dbReference>
<comment type="subcellular location">
    <subcellularLocation>
        <location evidence="7">Cytoplasm</location>
    </subcellularLocation>
</comment>
<dbReference type="EMBL" id="FNYK01000079">
    <property type="protein sequence ID" value="SEJ23012.1"/>
    <property type="molecule type" value="Genomic_DNA"/>
</dbReference>
<keyword evidence="6 7" id="KW-0742">SOS response</keyword>